<dbReference type="KEGG" id="dpp:DICPUDRAFT_22402"/>
<protein>
    <recommendedName>
        <fullName evidence="4">Golgin subfamily A member 7/ERF4 domain-containing protein</fullName>
    </recommendedName>
</protein>
<keyword evidence="3" id="KW-1133">Transmembrane helix</keyword>
<dbReference type="eggNOG" id="ENOG502RIFX">
    <property type="taxonomic scope" value="Eukaryota"/>
</dbReference>
<sequence length="127" mass="15131">ERTSIEIRPEPSQYKSYSKATFNGFMRDYPTSLRQILDPQEFDQIIQNLNRTSRRKNTPILKGTYYLGVFTFAFFIGIPIMLGCFITHKVVYKKYYRKIREDLNAILFQINNDEICKRKGIIFSLRE</sequence>
<dbReference type="FunCoup" id="F0ZS82">
    <property type="interactions" value="937"/>
</dbReference>
<feature type="non-terminal residue" evidence="5">
    <location>
        <position position="127"/>
    </location>
</feature>
<dbReference type="GeneID" id="10504640"/>
<name>F0ZS82_DICPU</name>
<dbReference type="AlphaFoldDB" id="F0ZS82"/>
<dbReference type="Proteomes" id="UP000001064">
    <property type="component" value="Unassembled WGS sequence"/>
</dbReference>
<dbReference type="EMBL" id="GL871153">
    <property type="protein sequence ID" value="EGC33188.1"/>
    <property type="molecule type" value="Genomic_DNA"/>
</dbReference>
<evidence type="ECO:0000256" key="3">
    <source>
        <dbReference type="SAM" id="Phobius"/>
    </source>
</evidence>
<accession>F0ZS82</accession>
<dbReference type="RefSeq" id="XP_003290270.1">
    <property type="nucleotide sequence ID" value="XM_003290222.1"/>
</dbReference>
<feature type="non-terminal residue" evidence="5">
    <location>
        <position position="1"/>
    </location>
</feature>
<dbReference type="InterPro" id="IPR019383">
    <property type="entry name" value="Golgin_A_7/ERF4"/>
</dbReference>
<gene>
    <name evidence="5" type="ORF">DICPUDRAFT_22402</name>
</gene>
<dbReference type="Pfam" id="PF10256">
    <property type="entry name" value="Erf4"/>
    <property type="match status" value="1"/>
</dbReference>
<keyword evidence="3" id="KW-0812">Transmembrane</keyword>
<evidence type="ECO:0000259" key="4">
    <source>
        <dbReference type="Pfam" id="PF10256"/>
    </source>
</evidence>
<dbReference type="VEuPathDB" id="AmoebaDB:DICPUDRAFT_22402"/>
<evidence type="ECO:0000256" key="2">
    <source>
        <dbReference type="ARBA" id="ARBA00023136"/>
    </source>
</evidence>
<keyword evidence="6" id="KW-1185">Reference proteome</keyword>
<dbReference type="GO" id="GO:0016020">
    <property type="term" value="C:membrane"/>
    <property type="evidence" value="ECO:0007669"/>
    <property type="project" value="UniProtKB-SubCell"/>
</dbReference>
<reference evidence="6" key="1">
    <citation type="journal article" date="2011" name="Genome Biol.">
        <title>Comparative genomics of the social amoebae Dictyostelium discoideum and Dictyostelium purpureum.</title>
        <authorList>
            <consortium name="US DOE Joint Genome Institute (JGI-PGF)"/>
            <person name="Sucgang R."/>
            <person name="Kuo A."/>
            <person name="Tian X."/>
            <person name="Salerno W."/>
            <person name="Parikh A."/>
            <person name="Feasley C.L."/>
            <person name="Dalin E."/>
            <person name="Tu H."/>
            <person name="Huang E."/>
            <person name="Barry K."/>
            <person name="Lindquist E."/>
            <person name="Shapiro H."/>
            <person name="Bruce D."/>
            <person name="Schmutz J."/>
            <person name="Salamov A."/>
            <person name="Fey P."/>
            <person name="Gaudet P."/>
            <person name="Anjard C."/>
            <person name="Babu M.M."/>
            <person name="Basu S."/>
            <person name="Bushmanova Y."/>
            <person name="van der Wel H."/>
            <person name="Katoh-Kurasawa M."/>
            <person name="Dinh C."/>
            <person name="Coutinho P.M."/>
            <person name="Saito T."/>
            <person name="Elias M."/>
            <person name="Schaap P."/>
            <person name="Kay R.R."/>
            <person name="Henrissat B."/>
            <person name="Eichinger L."/>
            <person name="Rivero F."/>
            <person name="Putnam N.H."/>
            <person name="West C.M."/>
            <person name="Loomis W.F."/>
            <person name="Chisholm R.L."/>
            <person name="Shaulsky G."/>
            <person name="Strassmann J.E."/>
            <person name="Queller D.C."/>
            <person name="Kuspa A."/>
            <person name="Grigoriev I.V."/>
        </authorList>
    </citation>
    <scope>NUCLEOTIDE SEQUENCE [LARGE SCALE GENOMIC DNA]</scope>
    <source>
        <strain evidence="6">QSDP1</strain>
    </source>
</reference>
<evidence type="ECO:0000256" key="1">
    <source>
        <dbReference type="ARBA" id="ARBA00004370"/>
    </source>
</evidence>
<feature type="transmembrane region" description="Helical" evidence="3">
    <location>
        <begin position="65"/>
        <end position="88"/>
    </location>
</feature>
<organism evidence="5 6">
    <name type="scientific">Dictyostelium purpureum</name>
    <name type="common">Slime mold</name>
    <dbReference type="NCBI Taxonomy" id="5786"/>
    <lineage>
        <taxon>Eukaryota</taxon>
        <taxon>Amoebozoa</taxon>
        <taxon>Evosea</taxon>
        <taxon>Eumycetozoa</taxon>
        <taxon>Dictyostelia</taxon>
        <taxon>Dictyosteliales</taxon>
        <taxon>Dictyosteliaceae</taxon>
        <taxon>Dictyostelium</taxon>
    </lineage>
</organism>
<feature type="domain" description="Golgin subfamily A member 7/ERF4" evidence="4">
    <location>
        <begin position="17"/>
        <end position="124"/>
    </location>
</feature>
<dbReference type="OMA" id="CFITHKV"/>
<keyword evidence="2 3" id="KW-0472">Membrane</keyword>
<evidence type="ECO:0000313" key="5">
    <source>
        <dbReference type="EMBL" id="EGC33188.1"/>
    </source>
</evidence>
<evidence type="ECO:0000313" key="6">
    <source>
        <dbReference type="Proteomes" id="UP000001064"/>
    </source>
</evidence>
<dbReference type="InParanoid" id="F0ZS82"/>
<proteinExistence type="predicted"/>
<comment type="subcellular location">
    <subcellularLocation>
        <location evidence="1">Membrane</location>
    </subcellularLocation>
</comment>